<dbReference type="GeneID" id="95604803"/>
<keyword evidence="2" id="KW-0805">Transcription regulation</keyword>
<evidence type="ECO:0000313" key="6">
    <source>
        <dbReference type="EMBL" id="UZX25628.1"/>
    </source>
</evidence>
<gene>
    <name evidence="6" type="ORF">LDH80_35220</name>
</gene>
<evidence type="ECO:0000259" key="5">
    <source>
        <dbReference type="PROSITE" id="PS50931"/>
    </source>
</evidence>
<dbReference type="Proteomes" id="UP001164506">
    <property type="component" value="Chromosome"/>
</dbReference>
<evidence type="ECO:0000256" key="4">
    <source>
        <dbReference type="ARBA" id="ARBA00023163"/>
    </source>
</evidence>
<dbReference type="PANTHER" id="PTHR30346:SF0">
    <property type="entry name" value="HCA OPERON TRANSCRIPTIONAL ACTIVATOR HCAR"/>
    <property type="match status" value="1"/>
</dbReference>
<keyword evidence="4" id="KW-0804">Transcription</keyword>
<dbReference type="Gene3D" id="1.10.10.10">
    <property type="entry name" value="Winged helix-like DNA-binding domain superfamily/Winged helix DNA-binding domain"/>
    <property type="match status" value="1"/>
</dbReference>
<dbReference type="SUPFAM" id="SSF53850">
    <property type="entry name" value="Periplasmic binding protein-like II"/>
    <property type="match status" value="1"/>
</dbReference>
<evidence type="ECO:0000256" key="1">
    <source>
        <dbReference type="ARBA" id="ARBA00009437"/>
    </source>
</evidence>
<accession>A0ABY6R6F4</accession>
<dbReference type="RefSeq" id="WP_190102295.1">
    <property type="nucleotide sequence ID" value="NZ_BMUH01000002.1"/>
</dbReference>
<dbReference type="InterPro" id="IPR036388">
    <property type="entry name" value="WH-like_DNA-bd_sf"/>
</dbReference>
<sequence>MELRDIEIFLTLAEELHFGRTAARLHVSVARVSQAIKKQERSIGAELFLRDSRNVQLTPAGAQLRMDLAPIYRGLQESLERAKLAAQGKTDVLRIGMIPGNAYDLRHYWETFRTRHPQWGLRIRHAPFHEPFAGLRRGDMDILVAWLPVLEPDLVTGPALFTDTRLLAVGLDHELAGRSSAVLEMLGDFPHAMVPDLPDYWSDAYTPPHTPKGRNIVRGPRVETTDDIFGVITAGEAVIPFPAHVRRFWARPDVAWLPIPDMHSLTYGPVWRGETETDMIRAFAAVVRDLGEFQQDAPQAY</sequence>
<keyword evidence="7" id="KW-1185">Reference proteome</keyword>
<dbReference type="PROSITE" id="PS50931">
    <property type="entry name" value="HTH_LYSR"/>
    <property type="match status" value="1"/>
</dbReference>
<reference evidence="6" key="1">
    <citation type="submission" date="2021-09" db="EMBL/GenBank/DDBJ databases">
        <title>Complete genome sequence and metabolic characterization of Streptomyces tanashiensis DSM 731 the producer of antibacterial Kalafungin and diverse secondary metabolites.</title>
        <authorList>
            <person name="Abbasi M.N."/>
            <person name="Anwar M.N."/>
            <person name="Alam K."/>
            <person name="Shoaib M."/>
            <person name="Lin Z."/>
            <person name="Hayat M."/>
            <person name="Ali M.I."/>
            <person name="Malik H.M.T."/>
            <person name="Ahmed I."/>
            <person name="Li A."/>
            <person name="Hailong Wang H."/>
            <person name="Zhang Y."/>
        </authorList>
    </citation>
    <scope>NUCLEOTIDE SEQUENCE</scope>
    <source>
        <strain evidence="6">Kala</strain>
    </source>
</reference>
<name>A0ABY6R6F4_9ACTN</name>
<comment type="similarity">
    <text evidence="1">Belongs to the LysR transcriptional regulatory family.</text>
</comment>
<protein>
    <submittedName>
        <fullName evidence="6">LysR family transcriptional regulator</fullName>
    </submittedName>
</protein>
<dbReference type="PANTHER" id="PTHR30346">
    <property type="entry name" value="TRANSCRIPTIONAL DUAL REGULATOR HCAR-RELATED"/>
    <property type="match status" value="1"/>
</dbReference>
<dbReference type="InterPro" id="IPR000847">
    <property type="entry name" value="LysR_HTH_N"/>
</dbReference>
<evidence type="ECO:0000256" key="2">
    <source>
        <dbReference type="ARBA" id="ARBA00023015"/>
    </source>
</evidence>
<keyword evidence="3" id="KW-0238">DNA-binding</keyword>
<evidence type="ECO:0000256" key="3">
    <source>
        <dbReference type="ARBA" id="ARBA00023125"/>
    </source>
</evidence>
<dbReference type="InterPro" id="IPR036390">
    <property type="entry name" value="WH_DNA-bd_sf"/>
</dbReference>
<dbReference type="SUPFAM" id="SSF46785">
    <property type="entry name" value="Winged helix' DNA-binding domain"/>
    <property type="match status" value="1"/>
</dbReference>
<organism evidence="6 7">
    <name type="scientific">Streptomyces tanashiensis</name>
    <dbReference type="NCBI Taxonomy" id="67367"/>
    <lineage>
        <taxon>Bacteria</taxon>
        <taxon>Bacillati</taxon>
        <taxon>Actinomycetota</taxon>
        <taxon>Actinomycetes</taxon>
        <taxon>Kitasatosporales</taxon>
        <taxon>Streptomycetaceae</taxon>
        <taxon>Streptomyces</taxon>
    </lineage>
</organism>
<proteinExistence type="inferred from homology"/>
<dbReference type="Pfam" id="PF03466">
    <property type="entry name" value="LysR_substrate"/>
    <property type="match status" value="1"/>
</dbReference>
<dbReference type="Pfam" id="PF00126">
    <property type="entry name" value="HTH_1"/>
    <property type="match status" value="1"/>
</dbReference>
<dbReference type="EMBL" id="CP084204">
    <property type="protein sequence ID" value="UZX25628.1"/>
    <property type="molecule type" value="Genomic_DNA"/>
</dbReference>
<evidence type="ECO:0000313" key="7">
    <source>
        <dbReference type="Proteomes" id="UP001164506"/>
    </source>
</evidence>
<dbReference type="Gene3D" id="3.40.190.10">
    <property type="entry name" value="Periplasmic binding protein-like II"/>
    <property type="match status" value="2"/>
</dbReference>
<dbReference type="InterPro" id="IPR005119">
    <property type="entry name" value="LysR_subst-bd"/>
</dbReference>
<feature type="domain" description="HTH lysR-type" evidence="5">
    <location>
        <begin position="1"/>
        <end position="58"/>
    </location>
</feature>